<accession>A0A1J1CD63</accession>
<name>A0A1J1CD63_CALAY</name>
<sequence length="38" mass="4408">MILNNHAFNFAFETPQKNAPRRPTSVSARKRNLKAHPF</sequence>
<evidence type="ECO:0000256" key="1">
    <source>
        <dbReference type="SAM" id="MobiDB-lite"/>
    </source>
</evidence>
<organism evidence="2 3">
    <name type="scientific">Caldithrix abyssi DSM 13497</name>
    <dbReference type="NCBI Taxonomy" id="880073"/>
    <lineage>
        <taxon>Bacteria</taxon>
        <taxon>Pseudomonadati</taxon>
        <taxon>Calditrichota</taxon>
        <taxon>Calditrichia</taxon>
        <taxon>Calditrichales</taxon>
        <taxon>Calditrichaceae</taxon>
        <taxon>Caldithrix</taxon>
    </lineage>
</organism>
<reference evidence="2 3" key="1">
    <citation type="submission" date="2016-11" db="EMBL/GenBank/DDBJ databases">
        <title>Genomic analysis of Caldithrix abyssi and proposal of a novel bacterial phylum Caldithrichaeota.</title>
        <authorList>
            <person name="Kublanov I."/>
            <person name="Sigalova O."/>
            <person name="Gavrilov S."/>
            <person name="Lebedinsky A."/>
            <person name="Ivanova N."/>
            <person name="Daum C."/>
            <person name="Reddy T."/>
            <person name="Klenk H.P."/>
            <person name="Goker M."/>
            <person name="Reva O."/>
            <person name="Miroshnichenko M."/>
            <person name="Kyprides N."/>
            <person name="Woyke T."/>
            <person name="Gelfand M."/>
        </authorList>
    </citation>
    <scope>NUCLEOTIDE SEQUENCE [LARGE SCALE GENOMIC DNA]</scope>
    <source>
        <strain evidence="2 3">LF13</strain>
    </source>
</reference>
<feature type="region of interest" description="Disordered" evidence="1">
    <location>
        <begin position="13"/>
        <end position="38"/>
    </location>
</feature>
<dbReference type="AlphaFoldDB" id="A0A1J1CD63"/>
<dbReference type="Proteomes" id="UP000183868">
    <property type="component" value="Chromosome"/>
</dbReference>
<evidence type="ECO:0000313" key="3">
    <source>
        <dbReference type="Proteomes" id="UP000183868"/>
    </source>
</evidence>
<gene>
    <name evidence="2" type="ORF">Cabys_3878</name>
</gene>
<feature type="compositionally biased region" description="Basic residues" evidence="1">
    <location>
        <begin position="28"/>
        <end position="38"/>
    </location>
</feature>
<evidence type="ECO:0000313" key="2">
    <source>
        <dbReference type="EMBL" id="APF20623.1"/>
    </source>
</evidence>
<dbReference type="KEGG" id="caby:Cabys_3878"/>
<dbReference type="EMBL" id="CP018099">
    <property type="protein sequence ID" value="APF20623.1"/>
    <property type="molecule type" value="Genomic_DNA"/>
</dbReference>
<protein>
    <submittedName>
        <fullName evidence="2">Uncharacterized protein</fullName>
    </submittedName>
</protein>
<proteinExistence type="predicted"/>